<dbReference type="AlphaFoldDB" id="A0AAD9Q6W6"/>
<proteinExistence type="predicted"/>
<comment type="caution">
    <text evidence="1">The sequence shown here is derived from an EMBL/GenBank/DDBJ whole genome shotgun (WGS) entry which is preliminary data.</text>
</comment>
<reference evidence="1" key="2">
    <citation type="journal article" date="2023" name="Science">
        <title>Genomic signatures of disease resistance in endangered staghorn corals.</title>
        <authorList>
            <person name="Vollmer S.V."/>
            <person name="Selwyn J.D."/>
            <person name="Despard B.A."/>
            <person name="Roesel C.L."/>
        </authorList>
    </citation>
    <scope>NUCLEOTIDE SEQUENCE</scope>
    <source>
        <strain evidence="1">K2</strain>
    </source>
</reference>
<gene>
    <name evidence="1" type="ORF">P5673_022696</name>
</gene>
<evidence type="ECO:0000313" key="2">
    <source>
        <dbReference type="Proteomes" id="UP001249851"/>
    </source>
</evidence>
<name>A0AAD9Q6W6_ACRCE</name>
<protein>
    <submittedName>
        <fullName evidence="1">Uncharacterized protein</fullName>
    </submittedName>
</protein>
<keyword evidence="2" id="KW-1185">Reference proteome</keyword>
<sequence>MVQLILKLGEQGRVESYHPDASNDPWNYHIRIPVPQGCVPVENVTQTSSAVHLSPEMIPSVSEAVRMHEERGGNLAGKDKVKNAVLKNQIEKGGLKMPDLNSMISAQRIMCIKKYLTPYAASWKSFLDFHLRTVGDEENILHFNNRFEKKRLPKSRRTLHIVAAPAGPKDNGSCFKRTMFVSKLKSFFAPVLRCRTVKYPSCGRFPHNENVVNEWFDYTYKIEIQKQIKEINVVRERGTQWNDDNASFKKILLNELKLCDDKGFHLFYHGTGHNFVKNIIVEGIYLRGWQKKAEFSDGDGFYVTNSLSEGKEWADKKFRHSAVLVFRVSKVELRGHENSKGLDLTGVEKREEWKNLVKKCFSSDESFLKTLRYDFIEGPVVDRGRCDFESNPAPKSGSYQLCVRTNDCASLFTRKLQGRSLEPNTSNIFVL</sequence>
<dbReference type="Proteomes" id="UP001249851">
    <property type="component" value="Unassembled WGS sequence"/>
</dbReference>
<organism evidence="1 2">
    <name type="scientific">Acropora cervicornis</name>
    <name type="common">Staghorn coral</name>
    <dbReference type="NCBI Taxonomy" id="6130"/>
    <lineage>
        <taxon>Eukaryota</taxon>
        <taxon>Metazoa</taxon>
        <taxon>Cnidaria</taxon>
        <taxon>Anthozoa</taxon>
        <taxon>Hexacorallia</taxon>
        <taxon>Scleractinia</taxon>
        <taxon>Astrocoeniina</taxon>
        <taxon>Acroporidae</taxon>
        <taxon>Acropora</taxon>
    </lineage>
</organism>
<accession>A0AAD9Q6W6</accession>
<dbReference type="Gene3D" id="3.90.175.10">
    <property type="entry name" value="Diphtheria Toxin, domain 1"/>
    <property type="match status" value="1"/>
</dbReference>
<dbReference type="EMBL" id="JARQWQ010000061">
    <property type="protein sequence ID" value="KAK2555669.1"/>
    <property type="molecule type" value="Genomic_DNA"/>
</dbReference>
<evidence type="ECO:0000313" key="1">
    <source>
        <dbReference type="EMBL" id="KAK2555669.1"/>
    </source>
</evidence>
<reference evidence="1" key="1">
    <citation type="journal article" date="2023" name="G3 (Bethesda)">
        <title>Whole genome assembly and annotation of the endangered Caribbean coral Acropora cervicornis.</title>
        <authorList>
            <person name="Selwyn J.D."/>
            <person name="Vollmer S.V."/>
        </authorList>
    </citation>
    <scope>NUCLEOTIDE SEQUENCE</scope>
    <source>
        <strain evidence="1">K2</strain>
    </source>
</reference>